<dbReference type="PANTHER" id="PTHR30055:SF146">
    <property type="entry name" value="HTH-TYPE TRANSCRIPTIONAL DUAL REGULATOR CECR"/>
    <property type="match status" value="1"/>
</dbReference>
<dbReference type="PROSITE" id="PS50977">
    <property type="entry name" value="HTH_TETR_2"/>
    <property type="match status" value="1"/>
</dbReference>
<dbReference type="InterPro" id="IPR050109">
    <property type="entry name" value="HTH-type_TetR-like_transc_reg"/>
</dbReference>
<dbReference type="Gene3D" id="1.10.357.10">
    <property type="entry name" value="Tetracycline Repressor, domain 2"/>
    <property type="match status" value="1"/>
</dbReference>
<dbReference type="InterPro" id="IPR001647">
    <property type="entry name" value="HTH_TetR"/>
</dbReference>
<dbReference type="Proteomes" id="UP000438448">
    <property type="component" value="Unassembled WGS sequence"/>
</dbReference>
<organism evidence="4 5">
    <name type="scientific">Nocardia macrotermitis</name>
    <dbReference type="NCBI Taxonomy" id="2585198"/>
    <lineage>
        <taxon>Bacteria</taxon>
        <taxon>Bacillati</taxon>
        <taxon>Actinomycetota</taxon>
        <taxon>Actinomycetes</taxon>
        <taxon>Mycobacteriales</taxon>
        <taxon>Nocardiaceae</taxon>
        <taxon>Nocardia</taxon>
    </lineage>
</organism>
<gene>
    <name evidence="4" type="ORF">NRB20_18840</name>
</gene>
<proteinExistence type="predicted"/>
<accession>A0A7K0CZA2</accession>
<name>A0A7K0CZA2_9NOCA</name>
<dbReference type="PRINTS" id="PR00455">
    <property type="entry name" value="HTHTETR"/>
</dbReference>
<dbReference type="PANTHER" id="PTHR30055">
    <property type="entry name" value="HTH-TYPE TRANSCRIPTIONAL REGULATOR RUTR"/>
    <property type="match status" value="1"/>
</dbReference>
<comment type="caution">
    <text evidence="4">The sequence shown here is derived from an EMBL/GenBank/DDBJ whole genome shotgun (WGS) entry which is preliminary data.</text>
</comment>
<feature type="domain" description="HTH tetR-type" evidence="3">
    <location>
        <begin position="1"/>
        <end position="61"/>
    </location>
</feature>
<evidence type="ECO:0000256" key="2">
    <source>
        <dbReference type="PROSITE-ProRule" id="PRU00335"/>
    </source>
</evidence>
<evidence type="ECO:0000256" key="1">
    <source>
        <dbReference type="ARBA" id="ARBA00023125"/>
    </source>
</evidence>
<evidence type="ECO:0000313" key="4">
    <source>
        <dbReference type="EMBL" id="MQY18805.1"/>
    </source>
</evidence>
<protein>
    <recommendedName>
        <fullName evidence="3">HTH tetR-type domain-containing protein</fullName>
    </recommendedName>
</protein>
<keyword evidence="1 2" id="KW-0238">DNA-binding</keyword>
<dbReference type="EMBL" id="WEGK01000003">
    <property type="protein sequence ID" value="MQY18805.1"/>
    <property type="molecule type" value="Genomic_DNA"/>
</dbReference>
<evidence type="ECO:0000259" key="3">
    <source>
        <dbReference type="PROSITE" id="PS50977"/>
    </source>
</evidence>
<dbReference type="InterPro" id="IPR009057">
    <property type="entry name" value="Homeodomain-like_sf"/>
</dbReference>
<dbReference type="Pfam" id="PF00440">
    <property type="entry name" value="TetR_N"/>
    <property type="match status" value="1"/>
</dbReference>
<evidence type="ECO:0000313" key="5">
    <source>
        <dbReference type="Proteomes" id="UP000438448"/>
    </source>
</evidence>
<dbReference type="GO" id="GO:0000976">
    <property type="term" value="F:transcription cis-regulatory region binding"/>
    <property type="evidence" value="ECO:0007669"/>
    <property type="project" value="TreeGrafter"/>
</dbReference>
<keyword evidence="5" id="KW-1185">Reference proteome</keyword>
<feature type="DNA-binding region" description="H-T-H motif" evidence="2">
    <location>
        <begin position="24"/>
        <end position="43"/>
    </location>
</feature>
<dbReference type="GO" id="GO:0003700">
    <property type="term" value="F:DNA-binding transcription factor activity"/>
    <property type="evidence" value="ECO:0007669"/>
    <property type="project" value="TreeGrafter"/>
</dbReference>
<sequence length="184" mass="20081">MRSQRKILDATLGLIASEGFGGVNIAAAAQAAGVTRQTVYSNFGSREDLVSQAMADLLLRATNGLRSRLAEIDDVAEYVVELFVVGRAVVRNDPILARLVRIEPGNPIFDADMLARAKPIAHELLRPLIKLDPTIAPHLDDIAQIGIRLGLSVVLFDDPDIESDEDLRRLIARWVVPALSLTPR</sequence>
<dbReference type="RefSeq" id="WP_153409472.1">
    <property type="nucleotide sequence ID" value="NZ_WEGK01000003.1"/>
</dbReference>
<dbReference type="AlphaFoldDB" id="A0A7K0CZA2"/>
<reference evidence="4 5" key="1">
    <citation type="submission" date="2019-10" db="EMBL/GenBank/DDBJ databases">
        <title>Nocardia macrotermitis sp. nov. and Nocardia aurantia sp. nov., isolated from the gut of fungus growing-termite Macrotermes natalensis.</title>
        <authorList>
            <person name="Benndorf R."/>
            <person name="Schwitalla J."/>
            <person name="Martin K."/>
            <person name="De Beer W."/>
            <person name="Kaster A.-K."/>
            <person name="Vollmers J."/>
            <person name="Poulsen M."/>
            <person name="Beemelmanns C."/>
        </authorList>
    </citation>
    <scope>NUCLEOTIDE SEQUENCE [LARGE SCALE GENOMIC DNA]</scope>
    <source>
        <strain evidence="4 5">RB20</strain>
    </source>
</reference>
<dbReference type="OrthoDB" id="4371863at2"/>
<dbReference type="SUPFAM" id="SSF46689">
    <property type="entry name" value="Homeodomain-like"/>
    <property type="match status" value="1"/>
</dbReference>